<evidence type="ECO:0000313" key="3">
    <source>
        <dbReference type="Proteomes" id="UP000019471"/>
    </source>
</evidence>
<comment type="caution">
    <text evidence="2">The sequence shown here is derived from an EMBL/GenBank/DDBJ whole genome shotgun (WGS) entry which is preliminary data.</text>
</comment>
<dbReference type="RefSeq" id="XP_007752101.1">
    <property type="nucleotide sequence ID" value="XM_007753911.1"/>
</dbReference>
<name>W9VMS1_9EURO</name>
<dbReference type="AlphaFoldDB" id="W9VMS1"/>
<dbReference type="Proteomes" id="UP000019471">
    <property type="component" value="Unassembled WGS sequence"/>
</dbReference>
<dbReference type="EMBL" id="AMGX01000047">
    <property type="protein sequence ID" value="EXJ53411.1"/>
    <property type="molecule type" value="Genomic_DNA"/>
</dbReference>
<keyword evidence="3" id="KW-1185">Reference proteome</keyword>
<dbReference type="OrthoDB" id="4937900at2759"/>
<protein>
    <submittedName>
        <fullName evidence="2">Uncharacterized protein</fullName>
    </submittedName>
</protein>
<accession>W9VMS1</accession>
<sequence length="540" mass="59632">MKSIKREQSRLPREGFLELISVLLSSGETSTNVGGQVGRSWALNLLSFDGVTANLRTDARPASPGGQNCARGSRACVYLSDSTGAAADHARSIAWVDSIEIACQAWRESGDTPFPMLKVLSSLDWHGLDPRGLRYLYYIASLGDILDQNNARQFALWWDTYEVGIQATAKYDFVAYAQIVAAASRIGKLTRMASVMEDAVRYRSLALKGLQQALASFSRENADGVLAASISFMFNQPTPADLRRITQGTVAVVEAMRPWAASSGARPLLDHIYPVEQDGRCPLTQHAGIPCSSEPTVSTPLVMVQSATAAVEFLLEQGLTALNRLAMCIKHMKELSTTVRGLADMLRIAQAEHLNGQKHDPFWLVHPFSGLTSRESITFSDITSSKPFVLVFLAHLYSALVVVSMLYPELDTAGFVSIRLYSLDALTQHFEPMTAINCETCREAHSCQELLAFPWNVLQACRKWQMDRQTVIPRTVMPPPPDKWEESPSSTPIDASFTNEYHAQEALTATKSLQRVHRSCLLEYADLSEPAPRQTLQHNP</sequence>
<reference evidence="2 3" key="1">
    <citation type="submission" date="2013-03" db="EMBL/GenBank/DDBJ databases">
        <title>The Genome Sequence of Cladophialophora psammophila CBS 110553.</title>
        <authorList>
            <consortium name="The Broad Institute Genomics Platform"/>
            <person name="Cuomo C."/>
            <person name="de Hoog S."/>
            <person name="Gorbushina A."/>
            <person name="Walker B."/>
            <person name="Young S.K."/>
            <person name="Zeng Q."/>
            <person name="Gargeya S."/>
            <person name="Fitzgerald M."/>
            <person name="Haas B."/>
            <person name="Abouelleil A."/>
            <person name="Allen A.W."/>
            <person name="Alvarado L."/>
            <person name="Arachchi H.M."/>
            <person name="Berlin A.M."/>
            <person name="Chapman S.B."/>
            <person name="Gainer-Dewar J."/>
            <person name="Goldberg J."/>
            <person name="Griggs A."/>
            <person name="Gujja S."/>
            <person name="Hansen M."/>
            <person name="Howarth C."/>
            <person name="Imamovic A."/>
            <person name="Ireland A."/>
            <person name="Larimer J."/>
            <person name="McCowan C."/>
            <person name="Murphy C."/>
            <person name="Pearson M."/>
            <person name="Poon T.W."/>
            <person name="Priest M."/>
            <person name="Roberts A."/>
            <person name="Saif S."/>
            <person name="Shea T."/>
            <person name="Sisk P."/>
            <person name="Sykes S."/>
            <person name="Wortman J."/>
            <person name="Nusbaum C."/>
            <person name="Birren B."/>
        </authorList>
    </citation>
    <scope>NUCLEOTIDE SEQUENCE [LARGE SCALE GENOMIC DNA]</scope>
    <source>
        <strain evidence="2 3">CBS 110553</strain>
    </source>
</reference>
<evidence type="ECO:0000256" key="1">
    <source>
        <dbReference type="SAM" id="MobiDB-lite"/>
    </source>
</evidence>
<proteinExistence type="predicted"/>
<gene>
    <name evidence="2" type="ORF">A1O5_13345</name>
</gene>
<dbReference type="GeneID" id="19198028"/>
<feature type="region of interest" description="Disordered" evidence="1">
    <location>
        <begin position="475"/>
        <end position="495"/>
    </location>
</feature>
<dbReference type="HOGENOM" id="CLU_018979_0_1_1"/>
<dbReference type="eggNOG" id="ENOG502R6NR">
    <property type="taxonomic scope" value="Eukaryota"/>
</dbReference>
<evidence type="ECO:0000313" key="2">
    <source>
        <dbReference type="EMBL" id="EXJ53411.1"/>
    </source>
</evidence>
<dbReference type="STRING" id="1182543.W9VMS1"/>
<organism evidence="2 3">
    <name type="scientific">Cladophialophora psammophila CBS 110553</name>
    <dbReference type="NCBI Taxonomy" id="1182543"/>
    <lineage>
        <taxon>Eukaryota</taxon>
        <taxon>Fungi</taxon>
        <taxon>Dikarya</taxon>
        <taxon>Ascomycota</taxon>
        <taxon>Pezizomycotina</taxon>
        <taxon>Eurotiomycetes</taxon>
        <taxon>Chaetothyriomycetidae</taxon>
        <taxon>Chaetothyriales</taxon>
        <taxon>Herpotrichiellaceae</taxon>
        <taxon>Cladophialophora</taxon>
    </lineage>
</organism>